<evidence type="ECO:0000313" key="12">
    <source>
        <dbReference type="Proteomes" id="UP000433483"/>
    </source>
</evidence>
<dbReference type="Proteomes" id="UP000440732">
    <property type="component" value="Unassembled WGS sequence"/>
</dbReference>
<evidence type="ECO:0000313" key="13">
    <source>
        <dbReference type="Proteomes" id="UP000437068"/>
    </source>
</evidence>
<dbReference type="EMBL" id="QXFW01002011">
    <property type="protein sequence ID" value="KAE8983124.1"/>
    <property type="molecule type" value="Genomic_DNA"/>
</dbReference>
<proteinExistence type="predicted"/>
<dbReference type="Proteomes" id="UP000433483">
    <property type="component" value="Unassembled WGS sequence"/>
</dbReference>
<organism evidence="5 16">
    <name type="scientific">Phytophthora fragariae</name>
    <dbReference type="NCBI Taxonomy" id="53985"/>
    <lineage>
        <taxon>Eukaryota</taxon>
        <taxon>Sar</taxon>
        <taxon>Stramenopiles</taxon>
        <taxon>Oomycota</taxon>
        <taxon>Peronosporomycetes</taxon>
        <taxon>Peronosporales</taxon>
        <taxon>Peronosporaceae</taxon>
        <taxon>Phytophthora</taxon>
    </lineage>
</organism>
<keyword evidence="12" id="KW-1185">Reference proteome</keyword>
<dbReference type="EMBL" id="QXGD01000975">
    <property type="protein sequence ID" value="KAE9218571.1"/>
    <property type="molecule type" value="Genomic_DNA"/>
</dbReference>
<dbReference type="EMBL" id="QXGE01001953">
    <property type="protein sequence ID" value="KAE9286480.1"/>
    <property type="molecule type" value="Genomic_DNA"/>
</dbReference>
<protein>
    <submittedName>
        <fullName evidence="5">Uncharacterized protein</fullName>
    </submittedName>
</protein>
<sequence>MHSATTVFSDSTCAEVTYVSMGSDGDWHCKTQECDSAGKSQDPYFYDISCVSDYSELVSSMSSYLVVRGYIEDDSCVTENSVKVFLADGKCHPSEDSSFTATLNTDGSGVLVLFEYLKCEGGEDKITLSKDELAAQSCIGNVKYAAHNAATTTTTTPAAATATPSTTSSGSGLPLASFLLAAILGGLAVLFL</sequence>
<evidence type="ECO:0000313" key="11">
    <source>
        <dbReference type="Proteomes" id="UP000429523"/>
    </source>
</evidence>
<evidence type="ECO:0000313" key="19">
    <source>
        <dbReference type="Proteomes" id="UP000488956"/>
    </source>
</evidence>
<evidence type="ECO:0000313" key="18">
    <source>
        <dbReference type="Proteomes" id="UP000476176"/>
    </source>
</evidence>
<evidence type="ECO:0000313" key="17">
    <source>
        <dbReference type="Proteomes" id="UP000460718"/>
    </source>
</evidence>
<evidence type="ECO:0000313" key="15">
    <source>
        <dbReference type="Proteomes" id="UP000440732"/>
    </source>
</evidence>
<dbReference type="EMBL" id="QXGA01000890">
    <property type="protein sequence ID" value="KAE9136870.1"/>
    <property type="molecule type" value="Genomic_DNA"/>
</dbReference>
<dbReference type="EMBL" id="QXGB01000730">
    <property type="protein sequence ID" value="KAE9205744.1"/>
    <property type="molecule type" value="Genomic_DNA"/>
</dbReference>
<dbReference type="Proteomes" id="UP000460718">
    <property type="component" value="Unassembled WGS sequence"/>
</dbReference>
<name>A0A6A3QT31_9STRA</name>
<dbReference type="EMBL" id="QXGC01001740">
    <property type="protein sequence ID" value="KAE9196907.1"/>
    <property type="molecule type" value="Genomic_DNA"/>
</dbReference>
<dbReference type="Proteomes" id="UP000488956">
    <property type="component" value="Unassembled WGS sequence"/>
</dbReference>
<dbReference type="Proteomes" id="UP000437068">
    <property type="component" value="Unassembled WGS sequence"/>
</dbReference>
<keyword evidence="1" id="KW-0472">Membrane</keyword>
<evidence type="ECO:0000313" key="6">
    <source>
        <dbReference type="EMBL" id="KAE9136870.1"/>
    </source>
</evidence>
<gene>
    <name evidence="10" type="ORF">PF001_g21422</name>
    <name evidence="9" type="ORF">PF002_g16469</name>
    <name evidence="7" type="ORF">PF004_g19990</name>
    <name evidence="8" type="ORF">PF005_g13282</name>
    <name evidence="6" type="ORF">PF006_g14296</name>
    <name evidence="5" type="ORF">PF007_g22394</name>
    <name evidence="2" type="ORF">PF009_g22892</name>
    <name evidence="4" type="ORF">PF010_g22931</name>
    <name evidence="3" type="ORF">PF011_g21331</name>
</gene>
<evidence type="ECO:0000313" key="8">
    <source>
        <dbReference type="EMBL" id="KAE9205744.1"/>
    </source>
</evidence>
<keyword evidence="1" id="KW-1133">Transmembrane helix</keyword>
<evidence type="ECO:0000313" key="3">
    <source>
        <dbReference type="EMBL" id="KAE8983124.1"/>
    </source>
</evidence>
<reference evidence="11 12" key="1">
    <citation type="submission" date="2018-08" db="EMBL/GenBank/DDBJ databases">
        <title>Genomic investigation of the strawberry pathogen Phytophthora fragariae indicates pathogenicity is determined by transcriptional variation in three key races.</title>
        <authorList>
            <person name="Adams T.M."/>
            <person name="Armitage A.D."/>
            <person name="Sobczyk M.K."/>
            <person name="Bates H.J."/>
            <person name="Dunwell J.M."/>
            <person name="Nellist C.F."/>
            <person name="Harrison R.J."/>
        </authorList>
    </citation>
    <scope>NUCLEOTIDE SEQUENCE [LARGE SCALE GENOMIC DNA]</scope>
    <source>
        <strain evidence="10 13">A4</strain>
        <strain evidence="9 14">BC-1</strain>
        <strain evidence="7 18">BC-23</strain>
        <strain evidence="8 12">NOV-27</strain>
        <strain evidence="6 15">NOV-5</strain>
        <strain evidence="5 16">NOV-71</strain>
        <strain evidence="2 11">NOV-9</strain>
        <strain evidence="4 19">ONT-3</strain>
        <strain evidence="3 17">SCRP245</strain>
    </source>
</reference>
<dbReference type="Proteomes" id="UP000429523">
    <property type="component" value="Unassembled WGS sequence"/>
</dbReference>
<dbReference type="Proteomes" id="UP000441208">
    <property type="component" value="Unassembled WGS sequence"/>
</dbReference>
<comment type="caution">
    <text evidence="5">The sequence shown here is derived from an EMBL/GenBank/DDBJ whole genome shotgun (WGS) entry which is preliminary data.</text>
</comment>
<evidence type="ECO:0000313" key="2">
    <source>
        <dbReference type="EMBL" id="KAE8926930.1"/>
    </source>
</evidence>
<accession>A0A6A3QT31</accession>
<dbReference type="AlphaFoldDB" id="A0A6A3QT31"/>
<evidence type="ECO:0000313" key="14">
    <source>
        <dbReference type="Proteomes" id="UP000440367"/>
    </source>
</evidence>
<evidence type="ECO:0000313" key="5">
    <source>
        <dbReference type="EMBL" id="KAE9082130.1"/>
    </source>
</evidence>
<evidence type="ECO:0000313" key="10">
    <source>
        <dbReference type="EMBL" id="KAE9286480.1"/>
    </source>
</evidence>
<evidence type="ECO:0000313" key="9">
    <source>
        <dbReference type="EMBL" id="KAE9218571.1"/>
    </source>
</evidence>
<dbReference type="EMBL" id="QXGF01001946">
    <property type="protein sequence ID" value="KAE8926930.1"/>
    <property type="molecule type" value="Genomic_DNA"/>
</dbReference>
<evidence type="ECO:0000313" key="4">
    <source>
        <dbReference type="EMBL" id="KAE9078976.1"/>
    </source>
</evidence>
<keyword evidence="1" id="KW-0812">Transmembrane</keyword>
<dbReference type="Proteomes" id="UP000476176">
    <property type="component" value="Unassembled WGS sequence"/>
</dbReference>
<evidence type="ECO:0000256" key="1">
    <source>
        <dbReference type="SAM" id="Phobius"/>
    </source>
</evidence>
<dbReference type="EMBL" id="QXFZ01001993">
    <property type="protein sequence ID" value="KAE9082130.1"/>
    <property type="molecule type" value="Genomic_DNA"/>
</dbReference>
<dbReference type="Proteomes" id="UP000440367">
    <property type="component" value="Unassembled WGS sequence"/>
</dbReference>
<evidence type="ECO:0000313" key="7">
    <source>
        <dbReference type="EMBL" id="KAE9196907.1"/>
    </source>
</evidence>
<evidence type="ECO:0000313" key="16">
    <source>
        <dbReference type="Proteomes" id="UP000441208"/>
    </source>
</evidence>
<dbReference type="EMBL" id="QXFX01002253">
    <property type="protein sequence ID" value="KAE9078976.1"/>
    <property type="molecule type" value="Genomic_DNA"/>
</dbReference>
<feature type="transmembrane region" description="Helical" evidence="1">
    <location>
        <begin position="172"/>
        <end position="191"/>
    </location>
</feature>